<sequence length="110" mass="12220">MVWCLLADLLCISAILEQASVMVWRSGDGCCVMVIASVAHGSSGSRSPLMCLPRQVTVHLSVNYGLLLYRRLITCFPVYSLVNYGLLLSRWLMICFSVIAHVCGWFCRSS</sequence>
<accession>A0A7C8IC04</accession>
<evidence type="ECO:0000313" key="3">
    <source>
        <dbReference type="Proteomes" id="UP000481861"/>
    </source>
</evidence>
<reference evidence="2 3" key="1">
    <citation type="submission" date="2020-01" db="EMBL/GenBank/DDBJ databases">
        <authorList>
            <consortium name="DOE Joint Genome Institute"/>
            <person name="Haridas S."/>
            <person name="Albert R."/>
            <person name="Binder M."/>
            <person name="Bloem J."/>
            <person name="Labutti K."/>
            <person name="Salamov A."/>
            <person name="Andreopoulos B."/>
            <person name="Baker S.E."/>
            <person name="Barry K."/>
            <person name="Bills G."/>
            <person name="Bluhm B.H."/>
            <person name="Cannon C."/>
            <person name="Castanera R."/>
            <person name="Culley D.E."/>
            <person name="Daum C."/>
            <person name="Ezra D."/>
            <person name="Gonzalez J.B."/>
            <person name="Henrissat B."/>
            <person name="Kuo A."/>
            <person name="Liang C."/>
            <person name="Lipzen A."/>
            <person name="Lutzoni F."/>
            <person name="Magnuson J."/>
            <person name="Mondo S."/>
            <person name="Nolan M."/>
            <person name="Ohm R."/>
            <person name="Pangilinan J."/>
            <person name="Park H.-J.H."/>
            <person name="Ramirez L."/>
            <person name="Alfaro M."/>
            <person name="Sun H."/>
            <person name="Tritt A."/>
            <person name="Yoshinaga Y."/>
            <person name="Zwiers L.-H.L."/>
            <person name="Turgeon B.G."/>
            <person name="Goodwin S.B."/>
            <person name="Spatafora J.W."/>
            <person name="Crous P.W."/>
            <person name="Grigoriev I.V."/>
        </authorList>
    </citation>
    <scope>NUCLEOTIDE SEQUENCE [LARGE SCALE GENOMIC DNA]</scope>
    <source>
        <strain evidence="2 3">CBS 611.86</strain>
    </source>
</reference>
<protein>
    <recommendedName>
        <fullName evidence="4">Secreted protein</fullName>
    </recommendedName>
</protein>
<dbReference type="EMBL" id="JAADJZ010000004">
    <property type="protein sequence ID" value="KAF2875769.1"/>
    <property type="molecule type" value="Genomic_DNA"/>
</dbReference>
<dbReference type="AlphaFoldDB" id="A0A7C8IC04"/>
<organism evidence="2 3">
    <name type="scientific">Massariosphaeria phaeospora</name>
    <dbReference type="NCBI Taxonomy" id="100035"/>
    <lineage>
        <taxon>Eukaryota</taxon>
        <taxon>Fungi</taxon>
        <taxon>Dikarya</taxon>
        <taxon>Ascomycota</taxon>
        <taxon>Pezizomycotina</taxon>
        <taxon>Dothideomycetes</taxon>
        <taxon>Pleosporomycetidae</taxon>
        <taxon>Pleosporales</taxon>
        <taxon>Pleosporales incertae sedis</taxon>
        <taxon>Massariosphaeria</taxon>
    </lineage>
</organism>
<gene>
    <name evidence="2" type="ORF">BDV95DRAFT_280989</name>
</gene>
<evidence type="ECO:0000256" key="1">
    <source>
        <dbReference type="SAM" id="SignalP"/>
    </source>
</evidence>
<feature type="signal peptide" evidence="1">
    <location>
        <begin position="1"/>
        <end position="19"/>
    </location>
</feature>
<name>A0A7C8IC04_9PLEO</name>
<proteinExistence type="predicted"/>
<keyword evidence="3" id="KW-1185">Reference proteome</keyword>
<comment type="caution">
    <text evidence="2">The sequence shown here is derived from an EMBL/GenBank/DDBJ whole genome shotgun (WGS) entry which is preliminary data.</text>
</comment>
<feature type="chain" id="PRO_5028817923" description="Secreted protein" evidence="1">
    <location>
        <begin position="20"/>
        <end position="110"/>
    </location>
</feature>
<dbReference type="Proteomes" id="UP000481861">
    <property type="component" value="Unassembled WGS sequence"/>
</dbReference>
<evidence type="ECO:0008006" key="4">
    <source>
        <dbReference type="Google" id="ProtNLM"/>
    </source>
</evidence>
<evidence type="ECO:0000313" key="2">
    <source>
        <dbReference type="EMBL" id="KAF2875769.1"/>
    </source>
</evidence>
<keyword evidence="1" id="KW-0732">Signal</keyword>